<organism evidence="1 2">
    <name type="scientific">Nostoc flagelliforme CCNUN1</name>
    <dbReference type="NCBI Taxonomy" id="2038116"/>
    <lineage>
        <taxon>Bacteria</taxon>
        <taxon>Bacillati</taxon>
        <taxon>Cyanobacteriota</taxon>
        <taxon>Cyanophyceae</taxon>
        <taxon>Nostocales</taxon>
        <taxon>Nostocaceae</taxon>
        <taxon>Nostoc</taxon>
    </lineage>
</organism>
<name>A0A2K8SNJ5_9NOSO</name>
<protein>
    <submittedName>
        <fullName evidence="1">Tetratricopeptide</fullName>
    </submittedName>
</protein>
<proteinExistence type="predicted"/>
<reference evidence="1 2" key="1">
    <citation type="submission" date="2017-11" db="EMBL/GenBank/DDBJ databases">
        <title>Complete genome of a free-living desiccation-tolerant cyanobacterium and its photosynthetic adaptation to extreme terrestrial habitat.</title>
        <authorList>
            <person name="Shang J."/>
        </authorList>
    </citation>
    <scope>NUCLEOTIDE SEQUENCE [LARGE SCALE GENOMIC DNA]</scope>
    <source>
        <strain evidence="1 2">CCNUN1</strain>
    </source>
</reference>
<dbReference type="Proteomes" id="UP000232003">
    <property type="component" value="Chromosome"/>
</dbReference>
<evidence type="ECO:0000313" key="2">
    <source>
        <dbReference type="Proteomes" id="UP000232003"/>
    </source>
</evidence>
<dbReference type="AlphaFoldDB" id="A0A2K8SNJ5"/>
<keyword evidence="2" id="KW-1185">Reference proteome</keyword>
<dbReference type="KEGG" id="nfl:COO91_02907"/>
<accession>A0A2K8SNJ5</accession>
<dbReference type="EMBL" id="CP024785">
    <property type="protein sequence ID" value="AUB36978.1"/>
    <property type="molecule type" value="Genomic_DNA"/>
</dbReference>
<gene>
    <name evidence="1" type="ORF">COO91_02907</name>
</gene>
<sequence>MQRLAFNHITSATLTNLNTPKQSALWVLVGAFSKGNYQIKVGNLQVAFAGLPFAMREVESLTAVVPETTMPLAPKLLYPKWMIIQLSI</sequence>
<evidence type="ECO:0000313" key="1">
    <source>
        <dbReference type="EMBL" id="AUB36978.1"/>
    </source>
</evidence>